<dbReference type="AlphaFoldDB" id="A0A439CMF3"/>
<dbReference type="STRING" id="363999.A0A439CMF3"/>
<evidence type="ECO:0000256" key="1">
    <source>
        <dbReference type="SAM" id="MobiDB-lite"/>
    </source>
</evidence>
<feature type="compositionally biased region" description="Polar residues" evidence="1">
    <location>
        <begin position="118"/>
        <end position="131"/>
    </location>
</feature>
<gene>
    <name evidence="2" type="ORF">EKO27_g11756</name>
</gene>
<feature type="compositionally biased region" description="Low complexity" evidence="1">
    <location>
        <begin position="218"/>
        <end position="250"/>
    </location>
</feature>
<feature type="compositionally biased region" description="Polar residues" evidence="1">
    <location>
        <begin position="156"/>
        <end position="171"/>
    </location>
</feature>
<feature type="non-terminal residue" evidence="2">
    <location>
        <position position="400"/>
    </location>
</feature>
<feature type="region of interest" description="Disordered" evidence="1">
    <location>
        <begin position="264"/>
        <end position="353"/>
    </location>
</feature>
<evidence type="ECO:0000313" key="3">
    <source>
        <dbReference type="Proteomes" id="UP000286045"/>
    </source>
</evidence>
<proteinExistence type="predicted"/>
<name>A0A439CMF3_9PEZI</name>
<feature type="compositionally biased region" description="Low complexity" evidence="1">
    <location>
        <begin position="264"/>
        <end position="292"/>
    </location>
</feature>
<dbReference type="Proteomes" id="UP000286045">
    <property type="component" value="Unassembled WGS sequence"/>
</dbReference>
<evidence type="ECO:0000313" key="2">
    <source>
        <dbReference type="EMBL" id="RWA03348.1"/>
    </source>
</evidence>
<accession>A0A439CMF3</accession>
<protein>
    <submittedName>
        <fullName evidence="2">Uncharacterized protein</fullName>
    </submittedName>
</protein>
<feature type="region of interest" description="Disordered" evidence="1">
    <location>
        <begin position="59"/>
        <end position="250"/>
    </location>
</feature>
<comment type="caution">
    <text evidence="2">The sequence shown here is derived from an EMBL/GenBank/DDBJ whole genome shotgun (WGS) entry which is preliminary data.</text>
</comment>
<sequence>MTGLTSPNPHPIGRLVVEFTTSTGACVIDMPAAGPACGSSFEIVIKEKEVRPDSICITPTASGPLLADPNPPKNRRPRPTNLPLPAGGEVQASSWWTSSWPIDPGAGDQGGRNILSKPGNTVMSDPTSDPPSIQYPVNEDPNVLRPPLVRPAPMRSSVSVQPSLSAGLTSQPSSLLDPSDPAEATPVPVEERPFAPVSPPIRPQLPSTSSPPAGAPGKGNPTPSSSHTLTSVSNSTLSSTLAPTLPSTLPSTLTSILASTSTLTTLSTSTTSTPAIRPSETRPPVTVTVPSSSPLPPPPEAIDPPNPLPPPPPPKAINPPNPLPPPPRPDITTFPVRPQQPPRPTTPPAPGPAYPTVCDSAYTSVDVSELTGLDPHFFGKYLGLLGLGGLLDGLLGGLLG</sequence>
<feature type="compositionally biased region" description="Polar residues" evidence="1">
    <location>
        <begin position="91"/>
        <end position="100"/>
    </location>
</feature>
<feature type="compositionally biased region" description="Pro residues" evidence="1">
    <location>
        <begin position="293"/>
        <end position="329"/>
    </location>
</feature>
<reference evidence="2 3" key="1">
    <citation type="submission" date="2018-12" db="EMBL/GenBank/DDBJ databases">
        <title>Draft genome sequence of Xylaria grammica IHI A82.</title>
        <authorList>
            <person name="Buettner E."/>
            <person name="Kellner H."/>
        </authorList>
    </citation>
    <scope>NUCLEOTIDE SEQUENCE [LARGE SCALE GENOMIC DNA]</scope>
    <source>
        <strain evidence="2 3">IHI A82</strain>
    </source>
</reference>
<dbReference type="EMBL" id="RYZI01000828">
    <property type="protein sequence ID" value="RWA03348.1"/>
    <property type="molecule type" value="Genomic_DNA"/>
</dbReference>
<feature type="compositionally biased region" description="Pro residues" evidence="1">
    <location>
        <begin position="338"/>
        <end position="353"/>
    </location>
</feature>
<organism evidence="2 3">
    <name type="scientific">Xylaria grammica</name>
    <dbReference type="NCBI Taxonomy" id="363999"/>
    <lineage>
        <taxon>Eukaryota</taxon>
        <taxon>Fungi</taxon>
        <taxon>Dikarya</taxon>
        <taxon>Ascomycota</taxon>
        <taxon>Pezizomycotina</taxon>
        <taxon>Sordariomycetes</taxon>
        <taxon>Xylariomycetidae</taxon>
        <taxon>Xylariales</taxon>
        <taxon>Xylariaceae</taxon>
        <taxon>Xylaria</taxon>
    </lineage>
</organism>
<feature type="compositionally biased region" description="Low complexity" evidence="1">
    <location>
        <begin position="172"/>
        <end position="181"/>
    </location>
</feature>
<keyword evidence="3" id="KW-1185">Reference proteome</keyword>